<name>A0ABP7M3G6_9GAMM</name>
<accession>A0ABP7M3G6</accession>
<reference evidence="2" key="1">
    <citation type="journal article" date="2019" name="Int. J. Syst. Evol. Microbiol.">
        <title>The Global Catalogue of Microorganisms (GCM) 10K type strain sequencing project: providing services to taxonomists for standard genome sequencing and annotation.</title>
        <authorList>
            <consortium name="The Broad Institute Genomics Platform"/>
            <consortium name="The Broad Institute Genome Sequencing Center for Infectious Disease"/>
            <person name="Wu L."/>
            <person name="Ma J."/>
        </authorList>
    </citation>
    <scope>NUCLEOTIDE SEQUENCE [LARGE SCALE GENOMIC DNA]</scope>
    <source>
        <strain evidence="2">JCM 17201</strain>
    </source>
</reference>
<evidence type="ECO:0000313" key="2">
    <source>
        <dbReference type="Proteomes" id="UP001499994"/>
    </source>
</evidence>
<protein>
    <submittedName>
        <fullName evidence="1">Uncharacterized protein</fullName>
    </submittedName>
</protein>
<evidence type="ECO:0000313" key="1">
    <source>
        <dbReference type="EMBL" id="GAA3911327.1"/>
    </source>
</evidence>
<keyword evidence="2" id="KW-1185">Reference proteome</keyword>
<comment type="caution">
    <text evidence="1">The sequence shown here is derived from an EMBL/GenBank/DDBJ whole genome shotgun (WGS) entry which is preliminary data.</text>
</comment>
<gene>
    <name evidence="1" type="ORF">GCM10022405_40570</name>
</gene>
<organism evidence="1 2">
    <name type="scientific">Gibbsiella dentisursi</name>
    <dbReference type="NCBI Taxonomy" id="796890"/>
    <lineage>
        <taxon>Bacteria</taxon>
        <taxon>Pseudomonadati</taxon>
        <taxon>Pseudomonadota</taxon>
        <taxon>Gammaproteobacteria</taxon>
        <taxon>Enterobacterales</taxon>
        <taxon>Yersiniaceae</taxon>
        <taxon>Gibbsiella</taxon>
    </lineage>
</organism>
<proteinExistence type="predicted"/>
<dbReference type="RefSeq" id="WP_063437552.1">
    <property type="nucleotide sequence ID" value="NZ_BAABDG010000010.1"/>
</dbReference>
<dbReference type="Proteomes" id="UP001499994">
    <property type="component" value="Unassembled WGS sequence"/>
</dbReference>
<sequence>MDRRIISFFSSSDIFDHMVTRQLSHIKSNWELTWDKKEEKFEQEEDSYAEIINELLTELSLLQPPKSYHDNEDELAEYCKQYLRWPIFKSGKFWRGMEYVSILEQGGFSDEDQKNLCLSIAGRIRAAINRHQFHFDDMEKSHQKILADVIAIILYHRSE</sequence>
<dbReference type="EMBL" id="BAABDG010000010">
    <property type="protein sequence ID" value="GAA3911327.1"/>
    <property type="molecule type" value="Genomic_DNA"/>
</dbReference>